<evidence type="ECO:0000313" key="2">
    <source>
        <dbReference type="Ensembl" id="ENSCSEP00000024618.1"/>
    </source>
</evidence>
<reference evidence="2" key="2">
    <citation type="submission" date="2025-08" db="UniProtKB">
        <authorList>
            <consortium name="Ensembl"/>
        </authorList>
    </citation>
    <scope>IDENTIFICATION</scope>
</reference>
<accession>A0A3P8WAX7</accession>
<dbReference type="OrthoDB" id="8781657at2759"/>
<keyword evidence="1" id="KW-0732">Signal</keyword>
<protein>
    <submittedName>
        <fullName evidence="2">Uncharacterized LOC103384322</fullName>
    </submittedName>
</protein>
<dbReference type="RefSeq" id="XP_008316026.1">
    <property type="nucleotide sequence ID" value="XM_008317804.3"/>
</dbReference>
<proteinExistence type="predicted"/>
<dbReference type="InParanoid" id="A0A3P8WAX7"/>
<dbReference type="Ensembl" id="ENSCSET00000024948.1">
    <property type="protein sequence ID" value="ENSCSEP00000024618.1"/>
    <property type="gene ID" value="ENSCSEG00000015723.1"/>
</dbReference>
<dbReference type="GeneID" id="103384322"/>
<dbReference type="Proteomes" id="UP000265120">
    <property type="component" value="Chromosome 9"/>
</dbReference>
<keyword evidence="3" id="KW-1185">Reference proteome</keyword>
<feature type="chain" id="PRO_5018016294" evidence="1">
    <location>
        <begin position="20"/>
        <end position="287"/>
    </location>
</feature>
<dbReference type="KEGG" id="csem:103384322"/>
<name>A0A3P8WAX7_CYNSE</name>
<dbReference type="GeneTree" id="ENSGT00990000203830"/>
<reference evidence="2" key="3">
    <citation type="submission" date="2025-09" db="UniProtKB">
        <authorList>
            <consortium name="Ensembl"/>
        </authorList>
    </citation>
    <scope>IDENTIFICATION</scope>
</reference>
<organism evidence="2 3">
    <name type="scientific">Cynoglossus semilaevis</name>
    <name type="common">Tongue sole</name>
    <dbReference type="NCBI Taxonomy" id="244447"/>
    <lineage>
        <taxon>Eukaryota</taxon>
        <taxon>Metazoa</taxon>
        <taxon>Chordata</taxon>
        <taxon>Craniata</taxon>
        <taxon>Vertebrata</taxon>
        <taxon>Euteleostomi</taxon>
        <taxon>Actinopterygii</taxon>
        <taxon>Neopterygii</taxon>
        <taxon>Teleostei</taxon>
        <taxon>Neoteleostei</taxon>
        <taxon>Acanthomorphata</taxon>
        <taxon>Carangaria</taxon>
        <taxon>Pleuronectiformes</taxon>
        <taxon>Pleuronectoidei</taxon>
        <taxon>Cynoglossidae</taxon>
        <taxon>Cynoglossinae</taxon>
        <taxon>Cynoglossus</taxon>
    </lineage>
</organism>
<sequence>MMWIAVVLLAASAALHVESYGVHGRERLAHGRMLKIYLSKNCHSLVFEPAHDVGARNVYWVKGRTTSTKGHVSGTGSERRWYLDKVTYEDEGSYIQADLWDNLISTVRVVVTPRHIYEKRMLDESFYISMEGIQLYEATLVYTGEDGNVTLVRDGMIQQGNLINFGGQVKTHSYSGIEITLTNTSQGLYTLRDRKGRVVSITKMELTDHHDGNPLLALLLLLGIPAGVCCCCRKKIFKKKATMATTNQSTSDTVHLPPTGPVGPSPPYTTVPGPAGPVRPLFLVRLK</sequence>
<dbReference type="OMA" id="GSERRWY"/>
<dbReference type="AlphaFoldDB" id="A0A3P8WAX7"/>
<dbReference type="STRING" id="244447.ENSCSEP00000024618"/>
<reference evidence="2 3" key="1">
    <citation type="journal article" date="2014" name="Nat. Genet.">
        <title>Whole-genome sequence of a flatfish provides insights into ZW sex chromosome evolution and adaptation to a benthic lifestyle.</title>
        <authorList>
            <person name="Chen S."/>
            <person name="Zhang G."/>
            <person name="Shao C."/>
            <person name="Huang Q."/>
            <person name="Liu G."/>
            <person name="Zhang P."/>
            <person name="Song W."/>
            <person name="An N."/>
            <person name="Chalopin D."/>
            <person name="Volff J.N."/>
            <person name="Hong Y."/>
            <person name="Li Q."/>
            <person name="Sha Z."/>
            <person name="Zhou H."/>
            <person name="Xie M."/>
            <person name="Yu Q."/>
            <person name="Liu Y."/>
            <person name="Xiang H."/>
            <person name="Wang N."/>
            <person name="Wu K."/>
            <person name="Yang C."/>
            <person name="Zhou Q."/>
            <person name="Liao X."/>
            <person name="Yang L."/>
            <person name="Hu Q."/>
            <person name="Zhang J."/>
            <person name="Meng L."/>
            <person name="Jin L."/>
            <person name="Tian Y."/>
            <person name="Lian J."/>
            <person name="Yang J."/>
            <person name="Miao G."/>
            <person name="Liu S."/>
            <person name="Liang Z."/>
            <person name="Yan F."/>
            <person name="Li Y."/>
            <person name="Sun B."/>
            <person name="Zhang H."/>
            <person name="Zhang J."/>
            <person name="Zhu Y."/>
            <person name="Du M."/>
            <person name="Zhao Y."/>
            <person name="Schartl M."/>
            <person name="Tang Q."/>
            <person name="Wang J."/>
        </authorList>
    </citation>
    <scope>NUCLEOTIDE SEQUENCE</scope>
</reference>
<evidence type="ECO:0000256" key="1">
    <source>
        <dbReference type="SAM" id="SignalP"/>
    </source>
</evidence>
<evidence type="ECO:0000313" key="3">
    <source>
        <dbReference type="Proteomes" id="UP000265120"/>
    </source>
</evidence>
<feature type="signal peptide" evidence="1">
    <location>
        <begin position="1"/>
        <end position="19"/>
    </location>
</feature>